<evidence type="ECO:0000259" key="1">
    <source>
        <dbReference type="Pfam" id="PF13383"/>
    </source>
</evidence>
<dbReference type="STRING" id="6290.A0A0N4W135"/>
<dbReference type="AlphaFoldDB" id="A0A0N4W135"/>
<evidence type="ECO:0000313" key="4">
    <source>
        <dbReference type="WBParaSite" id="HPLM_0000331901-mRNA-1"/>
    </source>
</evidence>
<gene>
    <name evidence="2" type="ORF">HPLM_LOCUS3311</name>
</gene>
<evidence type="ECO:0000313" key="2">
    <source>
        <dbReference type="EMBL" id="VDO20630.1"/>
    </source>
</evidence>
<reference evidence="4" key="1">
    <citation type="submission" date="2017-02" db="UniProtKB">
        <authorList>
            <consortium name="WormBaseParasite"/>
        </authorList>
    </citation>
    <scope>IDENTIFICATION</scope>
</reference>
<dbReference type="OrthoDB" id="5815019at2759"/>
<name>A0A0N4W135_HAEPC</name>
<dbReference type="InterPro" id="IPR025714">
    <property type="entry name" value="Methyltranfer_dom"/>
</dbReference>
<accession>A0A0N4W135</accession>
<dbReference type="WBParaSite" id="HPLM_0000331901-mRNA-1">
    <property type="protein sequence ID" value="HPLM_0000331901-mRNA-1"/>
    <property type="gene ID" value="HPLM_0000331901"/>
</dbReference>
<reference evidence="2 3" key="2">
    <citation type="submission" date="2018-11" db="EMBL/GenBank/DDBJ databases">
        <authorList>
            <consortium name="Pathogen Informatics"/>
        </authorList>
    </citation>
    <scope>NUCLEOTIDE SEQUENCE [LARGE SCALE GENOMIC DNA]</scope>
    <source>
        <strain evidence="2 3">MHpl1</strain>
    </source>
</reference>
<dbReference type="Proteomes" id="UP000268014">
    <property type="component" value="Unassembled WGS sequence"/>
</dbReference>
<protein>
    <submittedName>
        <fullName evidence="4">Methyltranfer_dom domain-containing protein</fullName>
    </submittedName>
</protein>
<sequence>MMRYTTTILQEQSVASDIRVPPMPPPQIWTKFPPKLPECHILNGKTPRPPEGDFLSDRISLKRNFKSSHPIARPPRRMIEFYQLQVPQRRAYLDTVIESMSKSYMFLYNNLAPEVYCPELLRVGTTNDGGKWICSPFRSASLYD</sequence>
<organism evidence="4">
    <name type="scientific">Haemonchus placei</name>
    <name type="common">Barber's pole worm</name>
    <dbReference type="NCBI Taxonomy" id="6290"/>
    <lineage>
        <taxon>Eukaryota</taxon>
        <taxon>Metazoa</taxon>
        <taxon>Ecdysozoa</taxon>
        <taxon>Nematoda</taxon>
        <taxon>Chromadorea</taxon>
        <taxon>Rhabditida</taxon>
        <taxon>Rhabditina</taxon>
        <taxon>Rhabditomorpha</taxon>
        <taxon>Strongyloidea</taxon>
        <taxon>Trichostrongylidae</taxon>
        <taxon>Haemonchus</taxon>
    </lineage>
</organism>
<proteinExistence type="predicted"/>
<dbReference type="Pfam" id="PF13383">
    <property type="entry name" value="Methyltransf_22"/>
    <property type="match status" value="1"/>
</dbReference>
<evidence type="ECO:0000313" key="3">
    <source>
        <dbReference type="Proteomes" id="UP000268014"/>
    </source>
</evidence>
<keyword evidence="3" id="KW-1185">Reference proteome</keyword>
<dbReference type="EMBL" id="UZAF01016110">
    <property type="protein sequence ID" value="VDO20630.1"/>
    <property type="molecule type" value="Genomic_DNA"/>
</dbReference>
<feature type="domain" description="Methyltransferase" evidence="1">
    <location>
        <begin position="98"/>
        <end position="138"/>
    </location>
</feature>